<dbReference type="Proteomes" id="UP001185922">
    <property type="component" value="Unassembled WGS sequence"/>
</dbReference>
<dbReference type="GeneID" id="77173227"/>
<keyword evidence="5 7" id="KW-0521">NADP</keyword>
<dbReference type="GO" id="GO:0046452">
    <property type="term" value="P:dihydrofolate metabolic process"/>
    <property type="evidence" value="ECO:0007669"/>
    <property type="project" value="TreeGrafter"/>
</dbReference>
<dbReference type="InterPro" id="IPR012259">
    <property type="entry name" value="DHFR"/>
</dbReference>
<dbReference type="PRINTS" id="PR00070">
    <property type="entry name" value="DHFR"/>
</dbReference>
<protein>
    <recommendedName>
        <fullName evidence="3 7">Dihydrofolate reductase</fullName>
        <ecNumber evidence="3 7">1.5.1.3</ecNumber>
    </recommendedName>
</protein>
<dbReference type="EMBL" id="JAWLKH010000001">
    <property type="protein sequence ID" value="MDV6310489.1"/>
    <property type="molecule type" value="Genomic_DNA"/>
</dbReference>
<evidence type="ECO:0000259" key="9">
    <source>
        <dbReference type="PROSITE" id="PS51330"/>
    </source>
</evidence>
<dbReference type="GO" id="GO:0006730">
    <property type="term" value="P:one-carbon metabolic process"/>
    <property type="evidence" value="ECO:0007669"/>
    <property type="project" value="UniProtKB-KW"/>
</dbReference>
<dbReference type="GO" id="GO:0005829">
    <property type="term" value="C:cytosol"/>
    <property type="evidence" value="ECO:0007669"/>
    <property type="project" value="TreeGrafter"/>
</dbReference>
<dbReference type="PIRSF" id="PIRSF000194">
    <property type="entry name" value="DHFR"/>
    <property type="match status" value="1"/>
</dbReference>
<evidence type="ECO:0000313" key="11">
    <source>
        <dbReference type="Proteomes" id="UP001185922"/>
    </source>
</evidence>
<feature type="domain" description="DHFR" evidence="9">
    <location>
        <begin position="13"/>
        <end position="172"/>
    </location>
</feature>
<dbReference type="GO" id="GO:0004146">
    <property type="term" value="F:dihydrofolate reductase activity"/>
    <property type="evidence" value="ECO:0007669"/>
    <property type="project" value="UniProtKB-EC"/>
</dbReference>
<dbReference type="GO" id="GO:0050661">
    <property type="term" value="F:NADP binding"/>
    <property type="evidence" value="ECO:0007669"/>
    <property type="project" value="InterPro"/>
</dbReference>
<comment type="catalytic activity">
    <reaction evidence="7">
        <text>(6S)-5,6,7,8-tetrahydrofolate + NADP(+) = 7,8-dihydrofolate + NADPH + H(+)</text>
        <dbReference type="Rhea" id="RHEA:15009"/>
        <dbReference type="ChEBI" id="CHEBI:15378"/>
        <dbReference type="ChEBI" id="CHEBI:57451"/>
        <dbReference type="ChEBI" id="CHEBI:57453"/>
        <dbReference type="ChEBI" id="CHEBI:57783"/>
        <dbReference type="ChEBI" id="CHEBI:58349"/>
        <dbReference type="EC" id="1.5.1.3"/>
    </reaction>
</comment>
<evidence type="ECO:0000313" key="10">
    <source>
        <dbReference type="EMBL" id="MDV6310489.1"/>
    </source>
</evidence>
<evidence type="ECO:0000256" key="6">
    <source>
        <dbReference type="ARBA" id="ARBA00023002"/>
    </source>
</evidence>
<comment type="caution">
    <text evidence="10">The sequence shown here is derived from an EMBL/GenBank/DDBJ whole genome shotgun (WGS) entry which is preliminary data.</text>
</comment>
<dbReference type="InterPro" id="IPR001796">
    <property type="entry name" value="DHFR_dom"/>
</dbReference>
<evidence type="ECO:0000256" key="2">
    <source>
        <dbReference type="ARBA" id="ARBA00009539"/>
    </source>
</evidence>
<dbReference type="GO" id="GO:0046654">
    <property type="term" value="P:tetrahydrofolate biosynthetic process"/>
    <property type="evidence" value="ECO:0007669"/>
    <property type="project" value="InterPro"/>
</dbReference>
<gene>
    <name evidence="10" type="ORF">R3Q15_01005</name>
</gene>
<dbReference type="Gene3D" id="3.40.430.10">
    <property type="entry name" value="Dihydrofolate Reductase, subunit A"/>
    <property type="match status" value="1"/>
</dbReference>
<evidence type="ECO:0000256" key="1">
    <source>
        <dbReference type="ARBA" id="ARBA00004903"/>
    </source>
</evidence>
<dbReference type="RefSeq" id="WP_024498466.1">
    <property type="nucleotide sequence ID" value="NZ_CP091855.1"/>
</dbReference>
<dbReference type="CDD" id="cd00209">
    <property type="entry name" value="DHFR"/>
    <property type="match status" value="1"/>
</dbReference>
<dbReference type="GO" id="GO:0046655">
    <property type="term" value="P:folic acid metabolic process"/>
    <property type="evidence" value="ECO:0007669"/>
    <property type="project" value="TreeGrafter"/>
</dbReference>
<name>A0AAE4U039_9ACTN</name>
<sequence length="176" mass="19281">MSSDLSWVALPTRVRLVWAQAHGGAIGRDNTIPWRVPEDMARFKEKTLGYPVIMGRKTWDSLPPKFRPLPGRVNIVVTRNPDWSAEGAVVARTIAEALVLADGEPVGIIGGGEIYGAAMRFATELCVTEIDVDVLGADAFAPEIGPEWTVADKGEWQTSSTGLRYRFIDYTHAGRD</sequence>
<dbReference type="Pfam" id="PF00186">
    <property type="entry name" value="DHFR_1"/>
    <property type="match status" value="1"/>
</dbReference>
<accession>A0AAE4U039</accession>
<dbReference type="EC" id="1.5.1.3" evidence="3 7"/>
<evidence type="ECO:0000256" key="8">
    <source>
        <dbReference type="RuleBase" id="RU004474"/>
    </source>
</evidence>
<dbReference type="PROSITE" id="PS51330">
    <property type="entry name" value="DHFR_2"/>
    <property type="match status" value="1"/>
</dbReference>
<keyword evidence="4 7" id="KW-0554">One-carbon metabolism</keyword>
<evidence type="ECO:0000256" key="4">
    <source>
        <dbReference type="ARBA" id="ARBA00022563"/>
    </source>
</evidence>
<dbReference type="PROSITE" id="PS00075">
    <property type="entry name" value="DHFR_1"/>
    <property type="match status" value="1"/>
</dbReference>
<dbReference type="InterPro" id="IPR024072">
    <property type="entry name" value="DHFR-like_dom_sf"/>
</dbReference>
<evidence type="ECO:0000256" key="7">
    <source>
        <dbReference type="PIRNR" id="PIRNR000194"/>
    </source>
</evidence>
<proteinExistence type="inferred from homology"/>
<dbReference type="AlphaFoldDB" id="A0AAE4U039"/>
<reference evidence="10" key="1">
    <citation type="submission" date="2023-10" db="EMBL/GenBank/DDBJ databases">
        <title>Development of a sustainable strategy for remediation of hydrocarbon-contaminated territories based on the waste exchange concept.</title>
        <authorList>
            <person name="Krivoruchko A."/>
        </authorList>
    </citation>
    <scope>NUCLEOTIDE SEQUENCE</scope>
    <source>
        <strain evidence="10">IEGM 1279</strain>
    </source>
</reference>
<evidence type="ECO:0000256" key="5">
    <source>
        <dbReference type="ARBA" id="ARBA00022857"/>
    </source>
</evidence>
<comment type="pathway">
    <text evidence="1 7">Cofactor biosynthesis; tetrahydrofolate biosynthesis; 5,6,7,8-tetrahydrofolate from 7,8-dihydrofolate: step 1/1.</text>
</comment>
<dbReference type="PANTHER" id="PTHR48069">
    <property type="entry name" value="DIHYDROFOLATE REDUCTASE"/>
    <property type="match status" value="1"/>
</dbReference>
<organism evidence="10 11">
    <name type="scientific">Gordonia amicalis</name>
    <dbReference type="NCBI Taxonomy" id="89053"/>
    <lineage>
        <taxon>Bacteria</taxon>
        <taxon>Bacillati</taxon>
        <taxon>Actinomycetota</taxon>
        <taxon>Actinomycetes</taxon>
        <taxon>Mycobacteriales</taxon>
        <taxon>Gordoniaceae</taxon>
        <taxon>Gordonia</taxon>
    </lineage>
</organism>
<keyword evidence="6 7" id="KW-0560">Oxidoreductase</keyword>
<comment type="similarity">
    <text evidence="2 7 8">Belongs to the dihydrofolate reductase family.</text>
</comment>
<comment type="function">
    <text evidence="7">Key enzyme in folate metabolism. Catalyzes an essential reaction for de novo glycine and purine synthesis, and for DNA precursor synthesis.</text>
</comment>
<dbReference type="InterPro" id="IPR017925">
    <property type="entry name" value="DHFR_CS"/>
</dbReference>
<dbReference type="SUPFAM" id="SSF53597">
    <property type="entry name" value="Dihydrofolate reductase-like"/>
    <property type="match status" value="1"/>
</dbReference>
<dbReference type="PANTHER" id="PTHR48069:SF3">
    <property type="entry name" value="DIHYDROFOLATE REDUCTASE"/>
    <property type="match status" value="1"/>
</dbReference>
<evidence type="ECO:0000256" key="3">
    <source>
        <dbReference type="ARBA" id="ARBA00012856"/>
    </source>
</evidence>